<feature type="signal peptide" evidence="1">
    <location>
        <begin position="1"/>
        <end position="16"/>
    </location>
</feature>
<gene>
    <name evidence="2" type="ORF">SAMN04488074_107258</name>
</gene>
<evidence type="ECO:0000313" key="2">
    <source>
        <dbReference type="EMBL" id="SDK83595.1"/>
    </source>
</evidence>
<evidence type="ECO:0000256" key="1">
    <source>
        <dbReference type="SAM" id="SignalP"/>
    </source>
</evidence>
<evidence type="ECO:0008006" key="4">
    <source>
        <dbReference type="Google" id="ProtNLM"/>
    </source>
</evidence>
<accession>A0A1G9F5H0</accession>
<dbReference type="AlphaFoldDB" id="A0A1G9F5H0"/>
<reference evidence="3" key="1">
    <citation type="submission" date="2016-10" db="EMBL/GenBank/DDBJ databases">
        <authorList>
            <person name="Varghese N."/>
            <person name="Submissions S."/>
        </authorList>
    </citation>
    <scope>NUCLEOTIDE SEQUENCE [LARGE SCALE GENOMIC DNA]</scope>
    <source>
        <strain evidence="3">DSM 44796</strain>
    </source>
</reference>
<organism evidence="2 3">
    <name type="scientific">Lentzea albidocapillata subsp. violacea</name>
    <dbReference type="NCBI Taxonomy" id="128104"/>
    <lineage>
        <taxon>Bacteria</taxon>
        <taxon>Bacillati</taxon>
        <taxon>Actinomycetota</taxon>
        <taxon>Actinomycetes</taxon>
        <taxon>Pseudonocardiales</taxon>
        <taxon>Pseudonocardiaceae</taxon>
        <taxon>Lentzea</taxon>
    </lineage>
</organism>
<dbReference type="RefSeq" id="WP_090007045.1">
    <property type="nucleotide sequence ID" value="NZ_FNET01000007.1"/>
</dbReference>
<sequence length="107" mass="11582">MRVPILLLCAATVLVACTGTPDPGPVFDNENGSDLTCLRHQTQPPGPRYTDEAMRSTGETLSLLRYYTAHGRKPFCDGQASTDVDKQWAQLYVTLGADRANVTALLG</sequence>
<dbReference type="EMBL" id="FNET01000007">
    <property type="protein sequence ID" value="SDK83595.1"/>
    <property type="molecule type" value="Genomic_DNA"/>
</dbReference>
<protein>
    <recommendedName>
        <fullName evidence="4">Lipoprotein</fullName>
    </recommendedName>
</protein>
<dbReference type="PROSITE" id="PS51257">
    <property type="entry name" value="PROKAR_LIPOPROTEIN"/>
    <property type="match status" value="1"/>
</dbReference>
<keyword evidence="1" id="KW-0732">Signal</keyword>
<evidence type="ECO:0000313" key="3">
    <source>
        <dbReference type="Proteomes" id="UP000199682"/>
    </source>
</evidence>
<name>A0A1G9F5H0_9PSEU</name>
<dbReference type="Proteomes" id="UP000199682">
    <property type="component" value="Unassembled WGS sequence"/>
</dbReference>
<feature type="chain" id="PRO_5039011282" description="Lipoprotein" evidence="1">
    <location>
        <begin position="17"/>
        <end position="107"/>
    </location>
</feature>
<proteinExistence type="predicted"/>